<evidence type="ECO:0000313" key="3">
    <source>
        <dbReference type="Proteomes" id="UP000479756"/>
    </source>
</evidence>
<comment type="caution">
    <text evidence="2">The sequence shown here is derived from an EMBL/GenBank/DDBJ whole genome shotgun (WGS) entry which is preliminary data.</text>
</comment>
<dbReference type="InterPro" id="IPR023286">
    <property type="entry name" value="ABATE_dom_sf"/>
</dbReference>
<dbReference type="PANTHER" id="PTHR35525:SF3">
    <property type="entry name" value="BLL6575 PROTEIN"/>
    <property type="match status" value="1"/>
</dbReference>
<reference evidence="2 3" key="1">
    <citation type="journal article" date="2014" name="Int. J. Syst. Evol. Microbiol.">
        <title>Description of Galbitalea soli gen. nov., sp. nov., and Frondihabitans sucicola sp. nov.</title>
        <authorList>
            <person name="Kim S.J."/>
            <person name="Lim J.M."/>
            <person name="Ahn J.H."/>
            <person name="Weon H.Y."/>
            <person name="Hamada M."/>
            <person name="Suzuki K."/>
            <person name="Ahn T.Y."/>
            <person name="Kwon S.W."/>
        </authorList>
    </citation>
    <scope>NUCLEOTIDE SEQUENCE [LARGE SCALE GENOMIC DNA]</scope>
    <source>
        <strain evidence="2 3">NBRC 108727</strain>
    </source>
</reference>
<keyword evidence="3" id="KW-1185">Reference proteome</keyword>
<feature type="domain" description="Zinc finger CGNR" evidence="1">
    <location>
        <begin position="138"/>
        <end position="180"/>
    </location>
</feature>
<name>A0A7C9TRW5_9MICO</name>
<dbReference type="SUPFAM" id="SSF160904">
    <property type="entry name" value="Jann2411-like"/>
    <property type="match status" value="1"/>
</dbReference>
<evidence type="ECO:0000259" key="1">
    <source>
        <dbReference type="Pfam" id="PF11706"/>
    </source>
</evidence>
<proteinExistence type="predicted"/>
<sequence>MLFTPDTVDTLEFAIALANTVARASRSGTDELGEPAQLTALLTEHRYSGRFDRDEAELAEVRLTRDEFRRIWLIDRDRMAEEVNTLLHAAGALPQLARHDGLDWHLHATPADAPLAERMRVEVALALSDVIRADATSRLRACAAYDCEGILADLSRNGSKRFCSVRCGNRMNMVAYRERQGED</sequence>
<protein>
    <submittedName>
        <fullName evidence="2">CGNR zinc finger domain-containing protein</fullName>
    </submittedName>
</protein>
<dbReference type="Pfam" id="PF11706">
    <property type="entry name" value="zf-CGNR"/>
    <property type="match status" value="1"/>
</dbReference>
<gene>
    <name evidence="2" type="ORF">G3T37_09550</name>
</gene>
<dbReference type="Proteomes" id="UP000479756">
    <property type="component" value="Unassembled WGS sequence"/>
</dbReference>
<evidence type="ECO:0000313" key="2">
    <source>
        <dbReference type="EMBL" id="NEM91602.1"/>
    </source>
</evidence>
<dbReference type="Gene3D" id="1.10.3300.10">
    <property type="entry name" value="Jann2411-like domain"/>
    <property type="match status" value="1"/>
</dbReference>
<dbReference type="InterPro" id="IPR021005">
    <property type="entry name" value="Znf_CGNR"/>
</dbReference>
<dbReference type="PANTHER" id="PTHR35525">
    <property type="entry name" value="BLL6575 PROTEIN"/>
    <property type="match status" value="1"/>
</dbReference>
<dbReference type="Pfam" id="PF07336">
    <property type="entry name" value="ABATE"/>
    <property type="match status" value="1"/>
</dbReference>
<organism evidence="2 3">
    <name type="scientific">Galbitalea soli</name>
    <dbReference type="NCBI Taxonomy" id="1268042"/>
    <lineage>
        <taxon>Bacteria</taxon>
        <taxon>Bacillati</taxon>
        <taxon>Actinomycetota</taxon>
        <taxon>Actinomycetes</taxon>
        <taxon>Micrococcales</taxon>
        <taxon>Microbacteriaceae</taxon>
        <taxon>Galbitalea</taxon>
    </lineage>
</organism>
<dbReference type="RefSeq" id="WP_163473410.1">
    <property type="nucleotide sequence ID" value="NZ_JAAGWZ010000002.1"/>
</dbReference>
<dbReference type="InterPro" id="IPR010852">
    <property type="entry name" value="ABATE"/>
</dbReference>
<dbReference type="AlphaFoldDB" id="A0A7C9TRW5"/>
<accession>A0A7C9TRW5</accession>
<dbReference type="EMBL" id="JAAGWZ010000002">
    <property type="protein sequence ID" value="NEM91602.1"/>
    <property type="molecule type" value="Genomic_DNA"/>
</dbReference>